<name>A0A0L8HHG6_OCTBM</name>
<organism evidence="1">
    <name type="scientific">Octopus bimaculoides</name>
    <name type="common">California two-spotted octopus</name>
    <dbReference type="NCBI Taxonomy" id="37653"/>
    <lineage>
        <taxon>Eukaryota</taxon>
        <taxon>Metazoa</taxon>
        <taxon>Spiralia</taxon>
        <taxon>Lophotrochozoa</taxon>
        <taxon>Mollusca</taxon>
        <taxon>Cephalopoda</taxon>
        <taxon>Coleoidea</taxon>
        <taxon>Octopodiformes</taxon>
        <taxon>Octopoda</taxon>
        <taxon>Incirrata</taxon>
        <taxon>Octopodidae</taxon>
        <taxon>Octopus</taxon>
    </lineage>
</organism>
<proteinExistence type="predicted"/>
<evidence type="ECO:0000313" key="1">
    <source>
        <dbReference type="EMBL" id="KOF88677.1"/>
    </source>
</evidence>
<reference evidence="1" key="1">
    <citation type="submission" date="2015-07" db="EMBL/GenBank/DDBJ databases">
        <title>MeaNS - Measles Nucleotide Surveillance Program.</title>
        <authorList>
            <person name="Tran T."/>
            <person name="Druce J."/>
        </authorList>
    </citation>
    <scope>NUCLEOTIDE SEQUENCE</scope>
    <source>
        <strain evidence="1">UCB-OBI-ISO-001</strain>
        <tissue evidence="1">Gonad</tissue>
    </source>
</reference>
<dbReference type="EMBL" id="KQ418142">
    <property type="protein sequence ID" value="KOF88677.1"/>
    <property type="molecule type" value="Genomic_DNA"/>
</dbReference>
<accession>A0A0L8HHG6</accession>
<dbReference type="AlphaFoldDB" id="A0A0L8HHG6"/>
<protein>
    <submittedName>
        <fullName evidence="1">Uncharacterized protein</fullName>
    </submittedName>
</protein>
<sequence length="49" mass="6149">MHIYIYIYIYEHTCTYSMYTPVYYNYTDTSITKINMFHFFLLCYEEVCC</sequence>
<gene>
    <name evidence="1" type="ORF">OCBIM_22014495mg</name>
</gene>